<dbReference type="CDD" id="cd06170">
    <property type="entry name" value="LuxR_C_like"/>
    <property type="match status" value="1"/>
</dbReference>
<dbReference type="InterPro" id="IPR016032">
    <property type="entry name" value="Sig_transdc_resp-reg_C-effctor"/>
</dbReference>
<keyword evidence="6" id="KW-0614">Plasmid</keyword>
<dbReference type="PROSITE" id="PS50043">
    <property type="entry name" value="HTH_LUXR_2"/>
    <property type="match status" value="1"/>
</dbReference>
<protein>
    <submittedName>
        <fullName evidence="6">DNA-binding response regulator, LuxR family (Two-component response regulator activity)</fullName>
    </submittedName>
</protein>
<dbReference type="GO" id="GO:0006355">
    <property type="term" value="P:regulation of DNA-templated transcription"/>
    <property type="evidence" value="ECO:0007669"/>
    <property type="project" value="InterPro"/>
</dbReference>
<evidence type="ECO:0000256" key="2">
    <source>
        <dbReference type="ARBA" id="ARBA00023125"/>
    </source>
</evidence>
<evidence type="ECO:0000259" key="4">
    <source>
        <dbReference type="PROSITE" id="PS50043"/>
    </source>
</evidence>
<dbReference type="InterPro" id="IPR058245">
    <property type="entry name" value="NreC/VraR/RcsB-like_REC"/>
</dbReference>
<dbReference type="InterPro" id="IPR011006">
    <property type="entry name" value="CheY-like_superfamily"/>
</dbReference>
<keyword evidence="7" id="KW-1185">Reference proteome</keyword>
<dbReference type="SMART" id="SM00448">
    <property type="entry name" value="REC"/>
    <property type="match status" value="1"/>
</dbReference>
<dbReference type="PRINTS" id="PR00038">
    <property type="entry name" value="HTHLUXR"/>
</dbReference>
<accession>Q1LAM7</accession>
<sequence>MVGLPPRQQGMASILIVDDHPALRLALRTQLSQLLGVTTLLEADNGQGALNLVRQHRPDLVLLDLDIPRMSGLDAVPRIRALHPAVRILVLSAQDPIPFAARAYHAGAQGFVSKTQNMDAILRCVESVLGGFTVFPNNNPRDNPRESRVVGDSEGLSKLTDKEVEILRMLTRGMSNKAIGKALFISNKTVSSYKTRVMKKLAADSLVDLIDFARRCRLIP</sequence>
<evidence type="ECO:0000256" key="1">
    <source>
        <dbReference type="ARBA" id="ARBA00022553"/>
    </source>
</evidence>
<evidence type="ECO:0000256" key="3">
    <source>
        <dbReference type="PROSITE-ProRule" id="PRU00169"/>
    </source>
</evidence>
<dbReference type="Gene3D" id="3.40.50.2300">
    <property type="match status" value="1"/>
</dbReference>
<dbReference type="InterPro" id="IPR001789">
    <property type="entry name" value="Sig_transdc_resp-reg_receiver"/>
</dbReference>
<dbReference type="Pfam" id="PF00196">
    <property type="entry name" value="GerE"/>
    <property type="match status" value="1"/>
</dbReference>
<dbReference type="SUPFAM" id="SSF52172">
    <property type="entry name" value="CheY-like"/>
    <property type="match status" value="1"/>
</dbReference>
<dbReference type="PANTHER" id="PTHR45566:SF2">
    <property type="entry name" value="NARL SUBFAMILY"/>
    <property type="match status" value="1"/>
</dbReference>
<gene>
    <name evidence="6" type="ordered locus">Rmet_5940</name>
</gene>
<dbReference type="SUPFAM" id="SSF46894">
    <property type="entry name" value="C-terminal effector domain of the bipartite response regulators"/>
    <property type="match status" value="1"/>
</dbReference>
<dbReference type="Proteomes" id="UP000002429">
    <property type="component" value="Plasmid megaplasmid"/>
</dbReference>
<reference evidence="7" key="1">
    <citation type="journal article" date="2010" name="PLoS ONE">
        <title>The complete genome sequence of Cupriavidus metallidurans strain CH34, a master survivalist in harsh and anthropogenic environments.</title>
        <authorList>
            <person name="Janssen P.J."/>
            <person name="Van Houdt R."/>
            <person name="Moors H."/>
            <person name="Monsieurs P."/>
            <person name="Morin N."/>
            <person name="Michaux A."/>
            <person name="Benotmane M.A."/>
            <person name="Leys N."/>
            <person name="Vallaeys T."/>
            <person name="Lapidus A."/>
            <person name="Monchy S."/>
            <person name="Medigue C."/>
            <person name="Taghavi S."/>
            <person name="McCorkle S."/>
            <person name="Dunn J."/>
            <person name="van der Lelie D."/>
            <person name="Mergeay M."/>
        </authorList>
    </citation>
    <scope>NUCLEOTIDE SEQUENCE [LARGE SCALE GENOMIC DNA]</scope>
    <source>
        <strain evidence="7">ATCC 43123 / DSM 2839 / NBRC 102507 / CH34</strain>
    </source>
</reference>
<dbReference type="eggNOG" id="COG2197">
    <property type="taxonomic scope" value="Bacteria"/>
</dbReference>
<dbReference type="KEGG" id="rme:Rmet_5940"/>
<dbReference type="EMBL" id="CP000353">
    <property type="protein sequence ID" value="ABF12799.1"/>
    <property type="molecule type" value="Genomic_DNA"/>
</dbReference>
<dbReference type="GO" id="GO:0000160">
    <property type="term" value="P:phosphorelay signal transduction system"/>
    <property type="evidence" value="ECO:0007669"/>
    <property type="project" value="InterPro"/>
</dbReference>
<feature type="domain" description="HTH luxR-type" evidence="4">
    <location>
        <begin position="152"/>
        <end position="217"/>
    </location>
</feature>
<feature type="modified residue" description="4-aspartylphosphate" evidence="3">
    <location>
        <position position="64"/>
    </location>
</feature>
<keyword evidence="2 6" id="KW-0238">DNA-binding</keyword>
<organism evidence="6 7">
    <name type="scientific">Cupriavidus metallidurans (strain ATCC 43123 / DSM 2839 / NBRC 102507 / CH34)</name>
    <name type="common">Ralstonia metallidurans</name>
    <dbReference type="NCBI Taxonomy" id="266264"/>
    <lineage>
        <taxon>Bacteria</taxon>
        <taxon>Pseudomonadati</taxon>
        <taxon>Pseudomonadota</taxon>
        <taxon>Betaproteobacteria</taxon>
        <taxon>Burkholderiales</taxon>
        <taxon>Burkholderiaceae</taxon>
        <taxon>Cupriavidus</taxon>
    </lineage>
</organism>
<dbReference type="PROSITE" id="PS00622">
    <property type="entry name" value="HTH_LUXR_1"/>
    <property type="match status" value="1"/>
</dbReference>
<dbReference type="InterPro" id="IPR051015">
    <property type="entry name" value="EvgA-like"/>
</dbReference>
<dbReference type="HOGENOM" id="CLU_000445_90_1_4"/>
<dbReference type="AlphaFoldDB" id="Q1LAM7"/>
<geneLocation type="plasmid" evidence="6 7">
    <name>megaplasmid</name>
</geneLocation>
<evidence type="ECO:0000313" key="7">
    <source>
        <dbReference type="Proteomes" id="UP000002429"/>
    </source>
</evidence>
<dbReference type="PROSITE" id="PS50110">
    <property type="entry name" value="RESPONSE_REGULATORY"/>
    <property type="match status" value="1"/>
</dbReference>
<proteinExistence type="predicted"/>
<dbReference type="Gene3D" id="1.10.10.10">
    <property type="entry name" value="Winged helix-like DNA-binding domain superfamily/Winged helix DNA-binding domain"/>
    <property type="match status" value="1"/>
</dbReference>
<keyword evidence="1 3" id="KW-0597">Phosphoprotein</keyword>
<feature type="domain" description="Response regulatory" evidence="5">
    <location>
        <begin position="13"/>
        <end position="129"/>
    </location>
</feature>
<name>Q1LAM7_CUPMC</name>
<dbReference type="GO" id="GO:0003677">
    <property type="term" value="F:DNA binding"/>
    <property type="evidence" value="ECO:0007669"/>
    <property type="project" value="UniProtKB-KW"/>
</dbReference>
<dbReference type="CDD" id="cd17535">
    <property type="entry name" value="REC_NarL-like"/>
    <property type="match status" value="1"/>
</dbReference>
<dbReference type="InterPro" id="IPR036388">
    <property type="entry name" value="WH-like_DNA-bd_sf"/>
</dbReference>
<dbReference type="Pfam" id="PF00072">
    <property type="entry name" value="Response_reg"/>
    <property type="match status" value="1"/>
</dbReference>
<dbReference type="PANTHER" id="PTHR45566">
    <property type="entry name" value="HTH-TYPE TRANSCRIPTIONAL REGULATOR YHJB-RELATED"/>
    <property type="match status" value="1"/>
</dbReference>
<evidence type="ECO:0000259" key="5">
    <source>
        <dbReference type="PROSITE" id="PS50110"/>
    </source>
</evidence>
<evidence type="ECO:0000313" key="6">
    <source>
        <dbReference type="EMBL" id="ABF12799.1"/>
    </source>
</evidence>
<dbReference type="InterPro" id="IPR000792">
    <property type="entry name" value="Tscrpt_reg_LuxR_C"/>
</dbReference>
<dbReference type="SMART" id="SM00421">
    <property type="entry name" value="HTH_LUXR"/>
    <property type="match status" value="1"/>
</dbReference>